<proteinExistence type="predicted"/>
<dbReference type="KEGG" id="dalk:DSCA_34320"/>
<evidence type="ECO:0000313" key="2">
    <source>
        <dbReference type="Proteomes" id="UP000427906"/>
    </source>
</evidence>
<protein>
    <submittedName>
        <fullName evidence="1">Uncharacterized protein</fullName>
    </submittedName>
</protein>
<sequence>MAPATTDLKTLAKRLGADLIGVTSRAKLADGPPSADPRYLLPSANSVISFAVSLLCGPCRRGRTPGLEWQSADPEIRRVG</sequence>
<dbReference type="EMBL" id="AP021874">
    <property type="protein sequence ID" value="BBO69502.1"/>
    <property type="molecule type" value="Genomic_DNA"/>
</dbReference>
<accession>A0A5K7YIK7</accession>
<dbReference type="Proteomes" id="UP000427906">
    <property type="component" value="Chromosome"/>
</dbReference>
<gene>
    <name evidence="1" type="ORF">DSCA_34320</name>
</gene>
<organism evidence="1 2">
    <name type="scientific">Desulfosarcina alkanivorans</name>
    <dbReference type="NCBI Taxonomy" id="571177"/>
    <lineage>
        <taxon>Bacteria</taxon>
        <taxon>Pseudomonadati</taxon>
        <taxon>Thermodesulfobacteriota</taxon>
        <taxon>Desulfobacteria</taxon>
        <taxon>Desulfobacterales</taxon>
        <taxon>Desulfosarcinaceae</taxon>
        <taxon>Desulfosarcina</taxon>
    </lineage>
</organism>
<dbReference type="AlphaFoldDB" id="A0A5K7YIK7"/>
<reference evidence="1 2" key="1">
    <citation type="submission" date="2019-11" db="EMBL/GenBank/DDBJ databases">
        <title>Comparative genomics of hydrocarbon-degrading Desulfosarcina strains.</title>
        <authorList>
            <person name="Watanabe M."/>
            <person name="Kojima H."/>
            <person name="Fukui M."/>
        </authorList>
    </citation>
    <scope>NUCLEOTIDE SEQUENCE [LARGE SCALE GENOMIC DNA]</scope>
    <source>
        <strain evidence="1 2">PL12</strain>
    </source>
</reference>
<name>A0A5K7YIK7_9BACT</name>
<evidence type="ECO:0000313" key="1">
    <source>
        <dbReference type="EMBL" id="BBO69502.1"/>
    </source>
</evidence>
<keyword evidence="2" id="KW-1185">Reference proteome</keyword>